<protein>
    <submittedName>
        <fullName evidence="1">Uncharacterized protein</fullName>
    </submittedName>
</protein>
<accession>A0ABZ1QA85</accession>
<keyword evidence="2" id="KW-1185">Reference proteome</keyword>
<dbReference type="Proteomes" id="UP001432312">
    <property type="component" value="Chromosome"/>
</dbReference>
<name>A0ABZ1QA85_9ACTN</name>
<dbReference type="GeneID" id="95497258"/>
<evidence type="ECO:0000313" key="1">
    <source>
        <dbReference type="EMBL" id="WUN79598.1"/>
    </source>
</evidence>
<evidence type="ECO:0000313" key="2">
    <source>
        <dbReference type="Proteomes" id="UP001432312"/>
    </source>
</evidence>
<reference evidence="1" key="1">
    <citation type="submission" date="2022-10" db="EMBL/GenBank/DDBJ databases">
        <title>The complete genomes of actinobacterial strains from the NBC collection.</title>
        <authorList>
            <person name="Joergensen T.S."/>
            <person name="Alvarez Arevalo M."/>
            <person name="Sterndorff E.B."/>
            <person name="Faurdal D."/>
            <person name="Vuksanovic O."/>
            <person name="Mourched A.-S."/>
            <person name="Charusanti P."/>
            <person name="Shaw S."/>
            <person name="Blin K."/>
            <person name="Weber T."/>
        </authorList>
    </citation>
    <scope>NUCLEOTIDE SEQUENCE</scope>
    <source>
        <strain evidence="1">NBC_00303</strain>
    </source>
</reference>
<proteinExistence type="predicted"/>
<sequence length="304" mass="33527">MTYTLLTVDLISPKAMAPALAGCLGIAVGDVDVADPDGDPDVRNWDALVSCEHRAVFGDVSWSLDIYADERVARRTPESDLAVRFARAAGTTVLFPASEAPPSAFWVATQEGLLTRARLELSDGEPHRYAVTAVEAPVAQLPRATVTRFAEIVREQRPPTPLVDSFGASVERMRESASEPARSAFDDSTRSPLWAARDSLVAWERVIVQMESGWAPSGWYPAELYRERLQARDVLADIGSLLPSEVSVLLDETLERLDGRFAAATEDDEMGLLRKELSVDTSLDQAPTGWWWHRRPAPVPWEQT</sequence>
<organism evidence="1 2">
    <name type="scientific">Streptomyces erythrochromogenes</name>
    <dbReference type="NCBI Taxonomy" id="285574"/>
    <lineage>
        <taxon>Bacteria</taxon>
        <taxon>Bacillati</taxon>
        <taxon>Actinomycetota</taxon>
        <taxon>Actinomycetes</taxon>
        <taxon>Kitasatosporales</taxon>
        <taxon>Streptomycetaceae</taxon>
        <taxon>Streptomyces</taxon>
    </lineage>
</organism>
<gene>
    <name evidence="1" type="ORF">OHA91_14450</name>
</gene>
<dbReference type="EMBL" id="CP108036">
    <property type="protein sequence ID" value="WUN79598.1"/>
    <property type="molecule type" value="Genomic_DNA"/>
</dbReference>
<dbReference type="RefSeq" id="WP_328739323.1">
    <property type="nucleotide sequence ID" value="NZ_CP108036.1"/>
</dbReference>